<comment type="catalytic activity">
    <reaction evidence="6">
        <text>L-methionine + H2O = methanethiol + 2-oxobutanoate + NH4(+)</text>
        <dbReference type="Rhea" id="RHEA:23800"/>
        <dbReference type="ChEBI" id="CHEBI:15377"/>
        <dbReference type="ChEBI" id="CHEBI:16007"/>
        <dbReference type="ChEBI" id="CHEBI:16763"/>
        <dbReference type="ChEBI" id="CHEBI:28938"/>
        <dbReference type="ChEBI" id="CHEBI:57844"/>
        <dbReference type="EC" id="4.4.1.11"/>
    </reaction>
    <physiologicalReaction direction="left-to-right" evidence="6">
        <dbReference type="Rhea" id="RHEA:23801"/>
    </physiologicalReaction>
</comment>
<comment type="cofactor">
    <cofactor evidence="1 8">
        <name>pyridoxal 5'-phosphate</name>
        <dbReference type="ChEBI" id="CHEBI:597326"/>
    </cofactor>
</comment>
<dbReference type="RefSeq" id="WP_092756499.1">
    <property type="nucleotide sequence ID" value="NZ_FOCG01000005.1"/>
</dbReference>
<gene>
    <name evidence="9" type="ORF">SAMN05216180_2921</name>
</gene>
<protein>
    <recommendedName>
        <fullName evidence="3">homocysteine desulfhydrase</fullName>
        <ecNumber evidence="3">4.4.1.2</ecNumber>
    </recommendedName>
    <alternativeName>
        <fullName evidence="4">Homocysteine desulfhydrase</fullName>
    </alternativeName>
</protein>
<dbReference type="OrthoDB" id="9780685at2"/>
<dbReference type="InterPro" id="IPR015424">
    <property type="entry name" value="PyrdxlP-dep_Trfase"/>
</dbReference>
<dbReference type="GO" id="GO:0030170">
    <property type="term" value="F:pyridoxal phosphate binding"/>
    <property type="evidence" value="ECO:0007669"/>
    <property type="project" value="InterPro"/>
</dbReference>
<feature type="modified residue" description="N6-(pyridoxal phosphate)lysine" evidence="7">
    <location>
        <position position="210"/>
    </location>
</feature>
<evidence type="ECO:0000313" key="9">
    <source>
        <dbReference type="EMBL" id="SEN15496.1"/>
    </source>
</evidence>
<comment type="similarity">
    <text evidence="8">Belongs to the trans-sulfuration enzymes family.</text>
</comment>
<evidence type="ECO:0000256" key="3">
    <source>
        <dbReference type="ARBA" id="ARBA00047175"/>
    </source>
</evidence>
<dbReference type="PANTHER" id="PTHR11808">
    <property type="entry name" value="TRANS-SULFURATION ENZYME FAMILY MEMBER"/>
    <property type="match status" value="1"/>
</dbReference>
<dbReference type="InterPro" id="IPR000277">
    <property type="entry name" value="Cys/Met-Metab_PyrdxlP-dep_enz"/>
</dbReference>
<evidence type="ECO:0000256" key="5">
    <source>
        <dbReference type="ARBA" id="ARBA00048780"/>
    </source>
</evidence>
<dbReference type="AlphaFoldDB" id="A0A1H8E7V2"/>
<keyword evidence="2 7" id="KW-0663">Pyridoxal phosphate</keyword>
<dbReference type="Gene3D" id="3.40.640.10">
    <property type="entry name" value="Type I PLP-dependent aspartate aminotransferase-like (Major domain)"/>
    <property type="match status" value="1"/>
</dbReference>
<reference evidence="9 10" key="1">
    <citation type="submission" date="2016-10" db="EMBL/GenBank/DDBJ databases">
        <authorList>
            <person name="de Groot N.N."/>
        </authorList>
    </citation>
    <scope>NUCLEOTIDE SEQUENCE [LARGE SCALE GENOMIC DNA]</scope>
    <source>
        <strain evidence="9 10">CGMCC 1.5070</strain>
    </source>
</reference>
<dbReference type="PANTHER" id="PTHR11808:SF80">
    <property type="entry name" value="CYSTATHIONINE GAMMA-LYASE"/>
    <property type="match status" value="1"/>
</dbReference>
<evidence type="ECO:0000256" key="2">
    <source>
        <dbReference type="ARBA" id="ARBA00022898"/>
    </source>
</evidence>
<dbReference type="EC" id="4.4.1.2" evidence="3"/>
<keyword evidence="9" id="KW-0456">Lyase</keyword>
<organism evidence="9 10">
    <name type="scientific">Hydrogenoanaerobacterium saccharovorans</name>
    <dbReference type="NCBI Taxonomy" id="474960"/>
    <lineage>
        <taxon>Bacteria</taxon>
        <taxon>Bacillati</taxon>
        <taxon>Bacillota</taxon>
        <taxon>Clostridia</taxon>
        <taxon>Eubacteriales</taxon>
        <taxon>Oscillospiraceae</taxon>
        <taxon>Hydrogenoanaerobacterium</taxon>
    </lineage>
</organism>
<dbReference type="InterPro" id="IPR015422">
    <property type="entry name" value="PyrdxlP-dep_Trfase_small"/>
</dbReference>
<proteinExistence type="inferred from homology"/>
<evidence type="ECO:0000256" key="6">
    <source>
        <dbReference type="ARBA" id="ARBA00052699"/>
    </source>
</evidence>
<evidence type="ECO:0000256" key="1">
    <source>
        <dbReference type="ARBA" id="ARBA00001933"/>
    </source>
</evidence>
<keyword evidence="10" id="KW-1185">Reference proteome</keyword>
<dbReference type="GO" id="GO:0005737">
    <property type="term" value="C:cytoplasm"/>
    <property type="evidence" value="ECO:0007669"/>
    <property type="project" value="TreeGrafter"/>
</dbReference>
<dbReference type="InterPro" id="IPR015421">
    <property type="entry name" value="PyrdxlP-dep_Trfase_major"/>
</dbReference>
<name>A0A1H8E7V2_9FIRM</name>
<dbReference type="STRING" id="474960.SAMN05216180_2921"/>
<evidence type="ECO:0000256" key="4">
    <source>
        <dbReference type="ARBA" id="ARBA00047199"/>
    </source>
</evidence>
<dbReference type="FunFam" id="3.40.640.10:FF:000046">
    <property type="entry name" value="Cystathionine gamma-lyase"/>
    <property type="match status" value="1"/>
</dbReference>
<dbReference type="Proteomes" id="UP000199158">
    <property type="component" value="Unassembled WGS sequence"/>
</dbReference>
<dbReference type="CDD" id="cd00614">
    <property type="entry name" value="CGS_like"/>
    <property type="match status" value="1"/>
</dbReference>
<dbReference type="Pfam" id="PF01053">
    <property type="entry name" value="Cys_Met_Meta_PP"/>
    <property type="match status" value="1"/>
</dbReference>
<accession>A0A1H8E7V2</accession>
<dbReference type="GO" id="GO:0047982">
    <property type="term" value="F:homocysteine desulfhydrase activity"/>
    <property type="evidence" value="ECO:0007669"/>
    <property type="project" value="UniProtKB-EC"/>
</dbReference>
<dbReference type="GO" id="GO:0019346">
    <property type="term" value="P:transsulfuration"/>
    <property type="evidence" value="ECO:0007669"/>
    <property type="project" value="InterPro"/>
</dbReference>
<comment type="catalytic activity">
    <reaction evidence="5">
        <text>L-homocysteine + H2O = 2-oxobutanoate + hydrogen sulfide + NH4(+) + H(+)</text>
        <dbReference type="Rhea" id="RHEA:14501"/>
        <dbReference type="ChEBI" id="CHEBI:15377"/>
        <dbReference type="ChEBI" id="CHEBI:15378"/>
        <dbReference type="ChEBI" id="CHEBI:16763"/>
        <dbReference type="ChEBI" id="CHEBI:28938"/>
        <dbReference type="ChEBI" id="CHEBI:29919"/>
        <dbReference type="ChEBI" id="CHEBI:58199"/>
        <dbReference type="EC" id="4.4.1.2"/>
    </reaction>
    <physiologicalReaction direction="left-to-right" evidence="5">
        <dbReference type="Rhea" id="RHEA:14502"/>
    </physiologicalReaction>
</comment>
<dbReference type="PIRSF" id="PIRSF001434">
    <property type="entry name" value="CGS"/>
    <property type="match status" value="1"/>
</dbReference>
<dbReference type="Gene3D" id="3.90.1150.10">
    <property type="entry name" value="Aspartate Aminotransferase, domain 1"/>
    <property type="match status" value="1"/>
</dbReference>
<evidence type="ECO:0000313" key="10">
    <source>
        <dbReference type="Proteomes" id="UP000199158"/>
    </source>
</evidence>
<evidence type="ECO:0000256" key="8">
    <source>
        <dbReference type="RuleBase" id="RU362118"/>
    </source>
</evidence>
<evidence type="ECO:0000256" key="7">
    <source>
        <dbReference type="PIRSR" id="PIRSR001434-2"/>
    </source>
</evidence>
<dbReference type="SUPFAM" id="SSF53383">
    <property type="entry name" value="PLP-dependent transferases"/>
    <property type="match status" value="1"/>
</dbReference>
<dbReference type="GO" id="GO:0018826">
    <property type="term" value="F:methionine gamma-lyase activity"/>
    <property type="evidence" value="ECO:0007669"/>
    <property type="project" value="UniProtKB-EC"/>
</dbReference>
<dbReference type="EMBL" id="FOCG01000005">
    <property type="protein sequence ID" value="SEN15496.1"/>
    <property type="molecule type" value="Genomic_DNA"/>
</dbReference>
<sequence length="393" mass="43646">MAQIEQDSRFIATHLGDDYEKYLGAVVPPVFMNSLHVFPNTQAYLNFDITDPEQYTYGRVANPTVRIVEQKIAALEKGAMALCFASGMAAATTAVLSVCKAGSHVICVKNIYGPMKNFLEQYCVQTLNMSVTFVKGDCIEDFEAAITDHTHMIILESPTSLVFTLQDLAAIAKLAKKHHITTYIDNTYCTPLYQNPLELGIDLVMHTTSKYLGGHSDLIGGVLVSNDHEFMQKKVSVMREFLGGISGPAEAWLVMRGIRSLEVRLPVHQQTALQVANFLEGHPLVERVYYPGLKSHPQYELAQRQQKGSCGLLSFELKTDPDTTRKFVDSLKLFKIGVSWGGFESLVSLPCYNSSEQTCSWLGCSRGIVRIHCGLEGAENLIEDLRQALEQIK</sequence>